<evidence type="ECO:0000313" key="6">
    <source>
        <dbReference type="EMBL" id="MFG6447937.1"/>
    </source>
</evidence>
<evidence type="ECO:0000256" key="5">
    <source>
        <dbReference type="SAM" id="Phobius"/>
    </source>
</evidence>
<dbReference type="EMBL" id="JBIGHZ010000002">
    <property type="protein sequence ID" value="MFG6447937.1"/>
    <property type="molecule type" value="Genomic_DNA"/>
</dbReference>
<dbReference type="PANTHER" id="PTHR12714">
    <property type="entry name" value="PROTEIN-S ISOPRENYLCYSTEINE O-METHYLTRANSFERASE"/>
    <property type="match status" value="1"/>
</dbReference>
<feature type="transmembrane region" description="Helical" evidence="5">
    <location>
        <begin position="20"/>
        <end position="40"/>
    </location>
</feature>
<evidence type="ECO:0000256" key="1">
    <source>
        <dbReference type="ARBA" id="ARBA00004127"/>
    </source>
</evidence>
<evidence type="ECO:0000256" key="3">
    <source>
        <dbReference type="ARBA" id="ARBA00022989"/>
    </source>
</evidence>
<evidence type="ECO:0000313" key="7">
    <source>
        <dbReference type="Proteomes" id="UP001606099"/>
    </source>
</evidence>
<dbReference type="PANTHER" id="PTHR12714:SF24">
    <property type="entry name" value="SLR1182 PROTEIN"/>
    <property type="match status" value="1"/>
</dbReference>
<feature type="transmembrane region" description="Helical" evidence="5">
    <location>
        <begin position="74"/>
        <end position="101"/>
    </location>
</feature>
<dbReference type="GO" id="GO:0004671">
    <property type="term" value="F:protein C-terminal S-isoprenylcysteine carboxyl O-methyltransferase activity"/>
    <property type="evidence" value="ECO:0007669"/>
    <property type="project" value="UniProtKB-EC"/>
</dbReference>
<dbReference type="GO" id="GO:0032259">
    <property type="term" value="P:methylation"/>
    <property type="evidence" value="ECO:0007669"/>
    <property type="project" value="UniProtKB-KW"/>
</dbReference>
<keyword evidence="4 5" id="KW-0472">Membrane</keyword>
<keyword evidence="7" id="KW-1185">Reference proteome</keyword>
<keyword evidence="6" id="KW-0808">Transferase</keyword>
<comment type="caution">
    <text evidence="6">The sequence shown here is derived from an EMBL/GenBank/DDBJ whole genome shotgun (WGS) entry which is preliminary data.</text>
</comment>
<dbReference type="EC" id="2.1.1.100" evidence="6"/>
<name>A0ABW7FUD3_9BURK</name>
<sequence length="132" mass="14195">MAVLAHTLPGVVALPAKNAVALMLVLLGGVAAVAGVLAFGRHHTTVNPLRPDQSSTLVASGVYRLSRNPMYLGFLLVLAGWAVYLASVAAALMLPAFVIYMNRFQIAPEERALATLFGPEFETYKATTRRWL</sequence>
<keyword evidence="3 5" id="KW-1133">Transmembrane helix</keyword>
<reference evidence="6 7" key="1">
    <citation type="submission" date="2024-08" db="EMBL/GenBank/DDBJ databases">
        <authorList>
            <person name="Lu H."/>
        </authorList>
    </citation>
    <scope>NUCLEOTIDE SEQUENCE [LARGE SCALE GENOMIC DNA]</scope>
    <source>
        <strain evidence="6 7">BYS180W</strain>
    </source>
</reference>
<dbReference type="Pfam" id="PF04191">
    <property type="entry name" value="PEMT"/>
    <property type="match status" value="1"/>
</dbReference>
<dbReference type="Gene3D" id="1.20.120.1630">
    <property type="match status" value="1"/>
</dbReference>
<comment type="subcellular location">
    <subcellularLocation>
        <location evidence="1">Endomembrane system</location>
        <topology evidence="1">Multi-pass membrane protein</topology>
    </subcellularLocation>
</comment>
<protein>
    <submittedName>
        <fullName evidence="6">Methyltransferase family protein</fullName>
        <ecNumber evidence="6">2.1.1.100</ecNumber>
        <ecNumber evidence="6">2.1.1.334</ecNumber>
    </submittedName>
</protein>
<evidence type="ECO:0000256" key="4">
    <source>
        <dbReference type="ARBA" id="ARBA00023136"/>
    </source>
</evidence>
<gene>
    <name evidence="6" type="ORF">ACG0Z6_06710</name>
</gene>
<dbReference type="EC" id="2.1.1.334" evidence="6"/>
<organism evidence="6 7">
    <name type="scientific">Roseateles rivi</name>
    <dbReference type="NCBI Taxonomy" id="3299028"/>
    <lineage>
        <taxon>Bacteria</taxon>
        <taxon>Pseudomonadati</taxon>
        <taxon>Pseudomonadota</taxon>
        <taxon>Betaproteobacteria</taxon>
        <taxon>Burkholderiales</taxon>
        <taxon>Sphaerotilaceae</taxon>
        <taxon>Roseateles</taxon>
    </lineage>
</organism>
<dbReference type="Proteomes" id="UP001606099">
    <property type="component" value="Unassembled WGS sequence"/>
</dbReference>
<proteinExistence type="predicted"/>
<accession>A0ABW7FUD3</accession>
<keyword evidence="2 5" id="KW-0812">Transmembrane</keyword>
<dbReference type="InterPro" id="IPR007318">
    <property type="entry name" value="Phopholipid_MeTrfase"/>
</dbReference>
<evidence type="ECO:0000256" key="2">
    <source>
        <dbReference type="ARBA" id="ARBA00022692"/>
    </source>
</evidence>
<keyword evidence="6" id="KW-0489">Methyltransferase</keyword>
<dbReference type="RefSeq" id="WP_394459752.1">
    <property type="nucleotide sequence ID" value="NZ_JBIGHZ010000002.1"/>
</dbReference>